<organism evidence="5 6">
    <name type="scientific">Recurvomyces mirabilis</name>
    <dbReference type="NCBI Taxonomy" id="574656"/>
    <lineage>
        <taxon>Eukaryota</taxon>
        <taxon>Fungi</taxon>
        <taxon>Dikarya</taxon>
        <taxon>Ascomycota</taxon>
        <taxon>Pezizomycotina</taxon>
        <taxon>Dothideomycetes</taxon>
        <taxon>Dothideomycetidae</taxon>
        <taxon>Mycosphaerellales</taxon>
        <taxon>Teratosphaeriaceae</taxon>
        <taxon>Recurvomyces</taxon>
    </lineage>
</organism>
<reference evidence="5" key="1">
    <citation type="submission" date="2023-07" db="EMBL/GenBank/DDBJ databases">
        <title>Black Yeasts Isolated from many extreme environments.</title>
        <authorList>
            <person name="Coleine C."/>
            <person name="Stajich J.E."/>
            <person name="Selbmann L."/>
        </authorList>
    </citation>
    <scope>NUCLEOTIDE SEQUENCE</scope>
    <source>
        <strain evidence="5">CCFEE 5485</strain>
    </source>
</reference>
<dbReference type="GO" id="GO:0016746">
    <property type="term" value="F:acyltransferase activity"/>
    <property type="evidence" value="ECO:0007669"/>
    <property type="project" value="UniProtKB-KW"/>
</dbReference>
<dbReference type="Proteomes" id="UP001274830">
    <property type="component" value="Unassembled WGS sequence"/>
</dbReference>
<name>A0AAE0WIQ3_9PEZI</name>
<dbReference type="SUPFAM" id="SSF53901">
    <property type="entry name" value="Thiolase-like"/>
    <property type="match status" value="2"/>
</dbReference>
<comment type="caution">
    <text evidence="5">The sequence shown here is derived from an EMBL/GenBank/DDBJ whole genome shotgun (WGS) entry which is preliminary data.</text>
</comment>
<gene>
    <name evidence="5" type="ORF">LTR78_009312</name>
</gene>
<evidence type="ECO:0000256" key="2">
    <source>
        <dbReference type="ARBA" id="ARBA00022679"/>
    </source>
</evidence>
<accession>A0AAE0WIQ3</accession>
<protein>
    <recommendedName>
        <fullName evidence="4">Thiolase-like protein type 1 additional C-terminal domain-containing protein</fullName>
    </recommendedName>
</protein>
<dbReference type="Pfam" id="PF18313">
    <property type="entry name" value="TLP1_add_C"/>
    <property type="match status" value="1"/>
</dbReference>
<keyword evidence="6" id="KW-1185">Reference proteome</keyword>
<comment type="similarity">
    <text evidence="1">Belongs to the thiolase-like superfamily. Thiolase family.</text>
</comment>
<keyword evidence="2" id="KW-0808">Transferase</keyword>
<keyword evidence="3" id="KW-0012">Acyltransferase</keyword>
<evidence type="ECO:0000256" key="1">
    <source>
        <dbReference type="ARBA" id="ARBA00010982"/>
    </source>
</evidence>
<evidence type="ECO:0000259" key="4">
    <source>
        <dbReference type="Pfam" id="PF18313"/>
    </source>
</evidence>
<feature type="domain" description="Thiolase-like protein type 1 additional C-terminal" evidence="4">
    <location>
        <begin position="439"/>
        <end position="521"/>
    </location>
</feature>
<proteinExistence type="inferred from homology"/>
<dbReference type="InterPro" id="IPR040771">
    <property type="entry name" value="TLP1_add_C"/>
</dbReference>
<sequence length="537" mass="58318">MTRPAVPIIVGVGDVVNRSRKVEDAIEPLELMVQAIDKAFEDSGLTNSAQSSLQSQVDTLDVVRTWTWPYPDLPGLISKRIGAKPERQHYTDHGGNQPAYLLDEAARRISKGESKVAILTGGEALASLSACAAAKKLPPPGWTPLAEEVNSVFSPTTRELKPGALPGSWTPERTGTDLVDVGSKHSIGNPIHIYPLYENAYRAHHNQSIAENHKESAALYAEFAKVAEQNEYAWSHGRPADSAESIGAVSKKNRMICFPYPLLMNAFNTVNLAAACIVTSTEYARELGIPEEKWIYALGGAGTQDSAEFWKRPSFWWSPAISRSLDAGLRVSGLQKSDIDLYDFYSCFPIVPKLATNSWGMPVGNAPKPVTLLGGLTSFGGAGNNYSMHAITEMTRRLRSGRGKNGLILANGGVVTYQHVVCLSRSPRLDGLPYPNEKPLPTYVTDVQVPLVDGTVEGPATVETYTVEFGRDGRPAIAFIIGRLKSNGHRFIANHADEETLQACSTTEVEPIGRSGTVKTNDDGRNLFSFTVPRSNL</sequence>
<evidence type="ECO:0000256" key="3">
    <source>
        <dbReference type="ARBA" id="ARBA00023315"/>
    </source>
</evidence>
<dbReference type="AlphaFoldDB" id="A0AAE0WIQ3"/>
<dbReference type="Gene3D" id="3.40.47.10">
    <property type="match status" value="1"/>
</dbReference>
<dbReference type="EMBL" id="JAUTXT010000050">
    <property type="protein sequence ID" value="KAK3670868.1"/>
    <property type="molecule type" value="Genomic_DNA"/>
</dbReference>
<evidence type="ECO:0000313" key="6">
    <source>
        <dbReference type="Proteomes" id="UP001274830"/>
    </source>
</evidence>
<dbReference type="Gene3D" id="2.40.50.840">
    <property type="match status" value="1"/>
</dbReference>
<dbReference type="PANTHER" id="PTHR18919:SF139">
    <property type="entry name" value="THIOLASE-LIKE PROTEIN TYPE 1 ADDITIONAL C-TERMINAL DOMAIN-CONTAINING PROTEIN"/>
    <property type="match status" value="1"/>
</dbReference>
<evidence type="ECO:0000313" key="5">
    <source>
        <dbReference type="EMBL" id="KAK3670868.1"/>
    </source>
</evidence>
<dbReference type="InterPro" id="IPR016039">
    <property type="entry name" value="Thiolase-like"/>
</dbReference>
<dbReference type="PANTHER" id="PTHR18919">
    <property type="entry name" value="ACETYL-COA C-ACYLTRANSFERASE"/>
    <property type="match status" value="1"/>
</dbReference>